<organism evidence="4">
    <name type="scientific">Mantoniella antarctica</name>
    <dbReference type="NCBI Taxonomy" id="81844"/>
    <lineage>
        <taxon>Eukaryota</taxon>
        <taxon>Viridiplantae</taxon>
        <taxon>Chlorophyta</taxon>
        <taxon>Mamiellophyceae</taxon>
        <taxon>Mamiellales</taxon>
        <taxon>Mamiellaceae</taxon>
        <taxon>Mantoniella</taxon>
    </lineage>
</organism>
<dbReference type="SUPFAM" id="SSF55021">
    <property type="entry name" value="ACT-like"/>
    <property type="match status" value="2"/>
</dbReference>
<feature type="region of interest" description="Disordered" evidence="1">
    <location>
        <begin position="51"/>
        <end position="114"/>
    </location>
</feature>
<dbReference type="Gene3D" id="3.30.70.260">
    <property type="match status" value="2"/>
</dbReference>
<sequence length="307" mass="32754">MWRRPTCAAATGAVAAWRVAGATDCFVGMGAFPLPLHTFAGISASTGSLFSTPSSRRSAAGDTHGHKLGPQSRPAGAELARVHGLTTGTHSWPRGRVAGSAGAGTATRNWHGRAPTPIAASSKVIIYAVGPDRPGLISAVTKAVLDARGNVEESRCARLGDDCNIMMLVSFGGGESSVERQAAIARAAEDIPGLQVTLRPTQAKRYADAVDHSRWRRILLHGTDFPGLVHQMTSYLSSEGINIEMLNTDTQPAPFDRDDFLFTIDAVIEIGPDTSLSKFKRSMDKLKQKLGVDIEISDHEAVHRHVK</sequence>
<dbReference type="Pfam" id="PF13740">
    <property type="entry name" value="ACT_6"/>
    <property type="match status" value="1"/>
</dbReference>
<reference evidence="4" key="1">
    <citation type="submission" date="2021-01" db="EMBL/GenBank/DDBJ databases">
        <authorList>
            <person name="Corre E."/>
            <person name="Pelletier E."/>
            <person name="Niang G."/>
            <person name="Scheremetjew M."/>
            <person name="Finn R."/>
            <person name="Kale V."/>
            <person name="Holt S."/>
            <person name="Cochrane G."/>
            <person name="Meng A."/>
            <person name="Brown T."/>
            <person name="Cohen L."/>
        </authorList>
    </citation>
    <scope>NUCLEOTIDE SEQUENCE</scope>
    <source>
        <strain evidence="4">SL-175</strain>
    </source>
</reference>
<name>A0A7S0SMS0_9CHLO</name>
<keyword evidence="2" id="KW-0732">Signal</keyword>
<protein>
    <recommendedName>
        <fullName evidence="3">ACT domain-containing protein</fullName>
    </recommendedName>
</protein>
<evidence type="ECO:0000259" key="3">
    <source>
        <dbReference type="PROSITE" id="PS51671"/>
    </source>
</evidence>
<feature type="signal peptide" evidence="2">
    <location>
        <begin position="1"/>
        <end position="22"/>
    </location>
</feature>
<dbReference type="PANTHER" id="PTHR34875:SF6">
    <property type="entry name" value="UPF0237 PROTEIN MJ1558"/>
    <property type="match status" value="1"/>
</dbReference>
<evidence type="ECO:0000256" key="1">
    <source>
        <dbReference type="SAM" id="MobiDB-lite"/>
    </source>
</evidence>
<gene>
    <name evidence="4" type="ORF">MANT1106_LOCUS12772</name>
</gene>
<dbReference type="EMBL" id="HBFC01021376">
    <property type="protein sequence ID" value="CAD8710086.1"/>
    <property type="molecule type" value="Transcribed_RNA"/>
</dbReference>
<feature type="chain" id="PRO_5031077948" description="ACT domain-containing protein" evidence="2">
    <location>
        <begin position="23"/>
        <end position="307"/>
    </location>
</feature>
<dbReference type="AlphaFoldDB" id="A0A7S0SMS0"/>
<dbReference type="PROSITE" id="PS51671">
    <property type="entry name" value="ACT"/>
    <property type="match status" value="2"/>
</dbReference>
<evidence type="ECO:0000313" key="4">
    <source>
        <dbReference type="EMBL" id="CAD8710086.1"/>
    </source>
</evidence>
<evidence type="ECO:0000256" key="2">
    <source>
        <dbReference type="SAM" id="SignalP"/>
    </source>
</evidence>
<dbReference type="InterPro" id="IPR045865">
    <property type="entry name" value="ACT-like_dom_sf"/>
</dbReference>
<dbReference type="InterPro" id="IPR002912">
    <property type="entry name" value="ACT_dom"/>
</dbReference>
<proteinExistence type="predicted"/>
<dbReference type="PANTHER" id="PTHR34875">
    <property type="entry name" value="UPF0237 PROTEIN MJ1558"/>
    <property type="match status" value="1"/>
</dbReference>
<dbReference type="InterPro" id="IPR050990">
    <property type="entry name" value="UPF0237/GcvR_regulator"/>
</dbReference>
<feature type="domain" description="ACT" evidence="3">
    <location>
        <begin position="125"/>
        <end position="203"/>
    </location>
</feature>
<feature type="domain" description="ACT" evidence="3">
    <location>
        <begin position="217"/>
        <end position="297"/>
    </location>
</feature>
<accession>A0A7S0SMS0</accession>